<comment type="caution">
    <text evidence="2">The sequence shown here is derived from an EMBL/GenBank/DDBJ whole genome shotgun (WGS) entry which is preliminary data.</text>
</comment>
<evidence type="ECO:0000256" key="1">
    <source>
        <dbReference type="SAM" id="Phobius"/>
    </source>
</evidence>
<feature type="transmembrane region" description="Helical" evidence="1">
    <location>
        <begin position="88"/>
        <end position="109"/>
    </location>
</feature>
<organism evidence="2 3">
    <name type="scientific">Sphingomonas sanxanigenens</name>
    <dbReference type="NCBI Taxonomy" id="397260"/>
    <lineage>
        <taxon>Bacteria</taxon>
        <taxon>Pseudomonadati</taxon>
        <taxon>Pseudomonadota</taxon>
        <taxon>Alphaproteobacteria</taxon>
        <taxon>Sphingomonadales</taxon>
        <taxon>Sphingomonadaceae</taxon>
        <taxon>Sphingomonas</taxon>
    </lineage>
</organism>
<protein>
    <submittedName>
        <fullName evidence="2">Teicoplanin resistance protein VanZ</fullName>
    </submittedName>
</protein>
<evidence type="ECO:0000313" key="3">
    <source>
        <dbReference type="Proteomes" id="UP000249066"/>
    </source>
</evidence>
<keyword evidence="1" id="KW-0472">Membrane</keyword>
<accession>A0A2W5C647</accession>
<gene>
    <name evidence="2" type="ORF">DI623_06255</name>
</gene>
<evidence type="ECO:0000313" key="2">
    <source>
        <dbReference type="EMBL" id="PZO90571.1"/>
    </source>
</evidence>
<keyword evidence="1" id="KW-0812">Transmembrane</keyword>
<proteinExistence type="predicted"/>
<keyword evidence="1" id="KW-1133">Transmembrane helix</keyword>
<dbReference type="Proteomes" id="UP000249066">
    <property type="component" value="Unassembled WGS sequence"/>
</dbReference>
<name>A0A2W5C647_9SPHN</name>
<feature type="transmembrane region" description="Helical" evidence="1">
    <location>
        <begin position="7"/>
        <end position="24"/>
    </location>
</feature>
<feature type="transmembrane region" description="Helical" evidence="1">
    <location>
        <begin position="56"/>
        <end position="76"/>
    </location>
</feature>
<dbReference type="AlphaFoldDB" id="A0A2W5C647"/>
<sequence>MPRLIKAGFWVALAVTLYFAWAPHPPTLIHNDKSQHELAFATLAIGWTLAWPRARWWQVALALAALGGLIEIVQGLPFVHRDEDINDWYADVAAILLGLAAAHGLLAILPKSWFSAGSAGKDV</sequence>
<reference evidence="2 3" key="1">
    <citation type="submission" date="2017-08" db="EMBL/GenBank/DDBJ databases">
        <title>Infants hospitalized years apart are colonized by the same room-sourced microbial strains.</title>
        <authorList>
            <person name="Brooks B."/>
            <person name="Olm M.R."/>
            <person name="Firek B.A."/>
            <person name="Baker R."/>
            <person name="Thomas B.C."/>
            <person name="Morowitz M.J."/>
            <person name="Banfield J.F."/>
        </authorList>
    </citation>
    <scope>NUCLEOTIDE SEQUENCE [LARGE SCALE GENOMIC DNA]</scope>
    <source>
        <strain evidence="2">S2_018_000_R2_101</strain>
    </source>
</reference>
<dbReference type="EMBL" id="QFNN01000025">
    <property type="protein sequence ID" value="PZO90571.1"/>
    <property type="molecule type" value="Genomic_DNA"/>
</dbReference>